<dbReference type="KEGG" id="cme:CYME_CMR055C"/>
<accession>M1VL23</accession>
<feature type="transmembrane region" description="Helical" evidence="9">
    <location>
        <begin position="260"/>
        <end position="286"/>
    </location>
</feature>
<dbReference type="RefSeq" id="XP_005538369.1">
    <property type="nucleotide sequence ID" value="XM_005538312.1"/>
</dbReference>
<keyword evidence="5 9" id="KW-1133">Transmembrane helix</keyword>
<comment type="subcellular location">
    <subcellularLocation>
        <location evidence="1">Cell membrane</location>
        <topology evidence="1">Multi-pass membrane protein</topology>
    </subcellularLocation>
</comment>
<keyword evidence="4 9" id="KW-0812">Transmembrane</keyword>
<dbReference type="PIRSF" id="PIRSF006060">
    <property type="entry name" value="AA_transporter"/>
    <property type="match status" value="1"/>
</dbReference>
<feature type="transmembrane region" description="Helical" evidence="9">
    <location>
        <begin position="356"/>
        <end position="378"/>
    </location>
</feature>
<dbReference type="STRING" id="280699.M1VL23"/>
<dbReference type="GeneID" id="16997104"/>
<keyword evidence="6 9" id="KW-0472">Membrane</keyword>
<name>M1VL23_CYAM1</name>
<feature type="transmembrane region" description="Helical" evidence="9">
    <location>
        <begin position="78"/>
        <end position="99"/>
    </location>
</feature>
<gene>
    <name evidence="10" type="ORF">CYME_CMR055C</name>
</gene>
<feature type="transmembrane region" description="Helical" evidence="9">
    <location>
        <begin position="442"/>
        <end position="461"/>
    </location>
</feature>
<sequence length="487" mass="52886">MGRTPSADDAVGEGKSPGNVHLEPVDQLDARVASSMSAAKTNPPRALSLLQVVGMLFLLTSGGGYGLEPIVGAAGPRWALLAMLVVPWLWALPQALMASELATLIPEDGGYVLWVEAAMGPFTGFQQGWWSFVDSLVDNALFPRLFSDYIVRVAPVLGVYGSWFCGLLVLALCTIVNILGVSIVGWVAVLFTVVVISPFLLICVFGFRQTRPEAWLSTRPLTEVNWRLFLAALLWNWCGFDSCSTIAGEIVDVHRTFPRAMVIVLLLTMMIFTLPIAAAVSTNHVWSEWRDAFWPTAANRLAGGHWLGILVSIGGMCSAAGMLSSLVATSSRALYGMTRMEMLPGGLGVLHPRFRTPWVCVLIIGLGTGCFTALPFNVLIQIDSTLYCLKVALEFIALAVLRRKWPDRDRPFRIGGGFWGLFYVTGCGLFCCMAMAVLSGLWSAISAAITVATGLILYGMLRFSRRFQRAPATRNSASPWTIEEAPA</sequence>
<evidence type="ECO:0000256" key="7">
    <source>
        <dbReference type="ARBA" id="ARBA00024041"/>
    </source>
</evidence>
<dbReference type="OMA" id="WGFQEAW"/>
<dbReference type="eggNOG" id="KOG1287">
    <property type="taxonomic scope" value="Eukaryota"/>
</dbReference>
<evidence type="ECO:0000256" key="1">
    <source>
        <dbReference type="ARBA" id="ARBA00004651"/>
    </source>
</evidence>
<feature type="transmembrane region" description="Helical" evidence="9">
    <location>
        <begin position="46"/>
        <end position="66"/>
    </location>
</feature>
<feature type="region of interest" description="Disordered" evidence="8">
    <location>
        <begin position="1"/>
        <end position="22"/>
    </location>
</feature>
<protein>
    <submittedName>
        <fullName evidence="10">Similar to cationic amino acid transporter</fullName>
    </submittedName>
</protein>
<evidence type="ECO:0000256" key="9">
    <source>
        <dbReference type="SAM" id="Phobius"/>
    </source>
</evidence>
<feature type="transmembrane region" description="Helical" evidence="9">
    <location>
        <begin position="306"/>
        <end position="335"/>
    </location>
</feature>
<comment type="similarity">
    <text evidence="7">Belongs to the amino acid-polyamine-organocation (APC) superfamily. Polyamine:cation symporter (PHS) (TC 2.A.3.12) family.</text>
</comment>
<dbReference type="InterPro" id="IPR044566">
    <property type="entry name" value="RMV1-like"/>
</dbReference>
<dbReference type="GO" id="GO:0015203">
    <property type="term" value="F:polyamine transmembrane transporter activity"/>
    <property type="evidence" value="ECO:0007669"/>
    <property type="project" value="UniProtKB-ARBA"/>
</dbReference>
<evidence type="ECO:0000256" key="6">
    <source>
        <dbReference type="ARBA" id="ARBA00023136"/>
    </source>
</evidence>
<feature type="transmembrane region" description="Helical" evidence="9">
    <location>
        <begin position="414"/>
        <end position="436"/>
    </location>
</feature>
<evidence type="ECO:0000313" key="11">
    <source>
        <dbReference type="Proteomes" id="UP000007014"/>
    </source>
</evidence>
<dbReference type="Proteomes" id="UP000007014">
    <property type="component" value="Chromosome 18"/>
</dbReference>
<reference evidence="10 11" key="1">
    <citation type="journal article" date="2004" name="Nature">
        <title>Genome sequence of the ultrasmall unicellular red alga Cyanidioschyzon merolae 10D.</title>
        <authorList>
            <person name="Matsuzaki M."/>
            <person name="Misumi O."/>
            <person name="Shin-i T."/>
            <person name="Maruyama S."/>
            <person name="Takahara M."/>
            <person name="Miyagishima S."/>
            <person name="Mori T."/>
            <person name="Nishida K."/>
            <person name="Yagisawa F."/>
            <person name="Nishida K."/>
            <person name="Yoshida Y."/>
            <person name="Nishimura Y."/>
            <person name="Nakao S."/>
            <person name="Kobayashi T."/>
            <person name="Momoyama Y."/>
            <person name="Higashiyama T."/>
            <person name="Minoda A."/>
            <person name="Sano M."/>
            <person name="Nomoto H."/>
            <person name="Oishi K."/>
            <person name="Hayashi H."/>
            <person name="Ohta F."/>
            <person name="Nishizaka S."/>
            <person name="Haga S."/>
            <person name="Miura S."/>
            <person name="Morishita T."/>
            <person name="Kabeya Y."/>
            <person name="Terasawa K."/>
            <person name="Suzuki Y."/>
            <person name="Ishii Y."/>
            <person name="Asakawa S."/>
            <person name="Takano H."/>
            <person name="Ohta N."/>
            <person name="Kuroiwa H."/>
            <person name="Tanaka K."/>
            <person name="Shimizu N."/>
            <person name="Sugano S."/>
            <person name="Sato N."/>
            <person name="Nozaki H."/>
            <person name="Ogasawara N."/>
            <person name="Kohara Y."/>
            <person name="Kuroiwa T."/>
        </authorList>
    </citation>
    <scope>NUCLEOTIDE SEQUENCE [LARGE SCALE GENOMIC DNA]</scope>
    <source>
        <strain evidence="10 11">10D</strain>
    </source>
</reference>
<evidence type="ECO:0000256" key="2">
    <source>
        <dbReference type="ARBA" id="ARBA00022448"/>
    </source>
</evidence>
<dbReference type="InterPro" id="IPR002293">
    <property type="entry name" value="AA/rel_permease1"/>
</dbReference>
<dbReference type="Gramene" id="CMR055CT">
    <property type="protein sequence ID" value="CMR055CT"/>
    <property type="gene ID" value="CMR055C"/>
</dbReference>
<dbReference type="PANTHER" id="PTHR45826">
    <property type="entry name" value="POLYAMINE TRANSPORTER PUT1"/>
    <property type="match status" value="1"/>
</dbReference>
<dbReference type="HOGENOM" id="CLU_007946_17_3_1"/>
<evidence type="ECO:0000256" key="4">
    <source>
        <dbReference type="ARBA" id="ARBA00022692"/>
    </source>
</evidence>
<keyword evidence="2" id="KW-0813">Transport</keyword>
<keyword evidence="3" id="KW-1003">Cell membrane</keyword>
<evidence type="ECO:0000256" key="3">
    <source>
        <dbReference type="ARBA" id="ARBA00022475"/>
    </source>
</evidence>
<dbReference type="OrthoDB" id="5982228at2759"/>
<dbReference type="AlphaFoldDB" id="M1VL23"/>
<feature type="transmembrane region" description="Helical" evidence="9">
    <location>
        <begin position="384"/>
        <end position="402"/>
    </location>
</feature>
<evidence type="ECO:0000256" key="8">
    <source>
        <dbReference type="SAM" id="MobiDB-lite"/>
    </source>
</evidence>
<keyword evidence="11" id="KW-1185">Reference proteome</keyword>
<dbReference type="GO" id="GO:0005886">
    <property type="term" value="C:plasma membrane"/>
    <property type="evidence" value="ECO:0007669"/>
    <property type="project" value="UniProtKB-SubCell"/>
</dbReference>
<feature type="transmembrane region" description="Helical" evidence="9">
    <location>
        <begin position="183"/>
        <end position="207"/>
    </location>
</feature>
<reference evidence="10 11" key="2">
    <citation type="journal article" date="2007" name="BMC Biol.">
        <title>A 100%-complete sequence reveals unusually simple genomic features in the hot-spring red alga Cyanidioschyzon merolae.</title>
        <authorList>
            <person name="Nozaki H."/>
            <person name="Takano H."/>
            <person name="Misumi O."/>
            <person name="Terasawa K."/>
            <person name="Matsuzaki M."/>
            <person name="Maruyama S."/>
            <person name="Nishida K."/>
            <person name="Yagisawa F."/>
            <person name="Yoshida Y."/>
            <person name="Fujiwara T."/>
            <person name="Takio S."/>
            <person name="Tamura K."/>
            <person name="Chung S.J."/>
            <person name="Nakamura S."/>
            <person name="Kuroiwa H."/>
            <person name="Tanaka K."/>
            <person name="Sato N."/>
            <person name="Kuroiwa T."/>
        </authorList>
    </citation>
    <scope>NUCLEOTIDE SEQUENCE [LARGE SCALE GENOMIC DNA]</scope>
    <source>
        <strain evidence="10 11">10D</strain>
    </source>
</reference>
<organism evidence="10 11">
    <name type="scientific">Cyanidioschyzon merolae (strain NIES-3377 / 10D)</name>
    <name type="common">Unicellular red alga</name>
    <dbReference type="NCBI Taxonomy" id="280699"/>
    <lineage>
        <taxon>Eukaryota</taxon>
        <taxon>Rhodophyta</taxon>
        <taxon>Bangiophyceae</taxon>
        <taxon>Cyanidiales</taxon>
        <taxon>Cyanidiaceae</taxon>
        <taxon>Cyanidioschyzon</taxon>
    </lineage>
</organism>
<feature type="transmembrane region" description="Helical" evidence="9">
    <location>
        <begin position="149"/>
        <end position="176"/>
    </location>
</feature>
<evidence type="ECO:0000313" key="10">
    <source>
        <dbReference type="EMBL" id="BAM82333.1"/>
    </source>
</evidence>
<dbReference type="Pfam" id="PF13520">
    <property type="entry name" value="AA_permease_2"/>
    <property type="match status" value="1"/>
</dbReference>
<evidence type="ECO:0000256" key="5">
    <source>
        <dbReference type="ARBA" id="ARBA00022989"/>
    </source>
</evidence>
<dbReference type="Gene3D" id="1.20.1740.10">
    <property type="entry name" value="Amino acid/polyamine transporter I"/>
    <property type="match status" value="1"/>
</dbReference>
<proteinExistence type="inferred from homology"/>
<dbReference type="EMBL" id="AP006500">
    <property type="protein sequence ID" value="BAM82333.1"/>
    <property type="molecule type" value="Genomic_DNA"/>
</dbReference>
<dbReference type="PANTHER" id="PTHR45826:SF2">
    <property type="entry name" value="AMINO ACID TRANSPORTER"/>
    <property type="match status" value="1"/>
</dbReference>